<feature type="chain" id="PRO_5021920657" evidence="1">
    <location>
        <begin position="23"/>
        <end position="296"/>
    </location>
</feature>
<feature type="signal peptide" evidence="1">
    <location>
        <begin position="1"/>
        <end position="22"/>
    </location>
</feature>
<dbReference type="OrthoDB" id="6194490at2"/>
<accession>A0A545TW61</accession>
<comment type="caution">
    <text evidence="3">The sequence shown here is derived from an EMBL/GenBank/DDBJ whole genome shotgun (WGS) entry which is preliminary data.</text>
</comment>
<keyword evidence="1" id="KW-0732">Signal</keyword>
<evidence type="ECO:0000313" key="4">
    <source>
        <dbReference type="Proteomes" id="UP000315439"/>
    </source>
</evidence>
<evidence type="ECO:0000313" key="3">
    <source>
        <dbReference type="EMBL" id="TQV81463.1"/>
    </source>
</evidence>
<evidence type="ECO:0000256" key="1">
    <source>
        <dbReference type="SAM" id="SignalP"/>
    </source>
</evidence>
<dbReference type="AlphaFoldDB" id="A0A545TW61"/>
<name>A0A545TW61_9GAMM</name>
<protein>
    <submittedName>
        <fullName evidence="3">DUF4097 domain-containing protein</fullName>
    </submittedName>
</protein>
<proteinExistence type="predicted"/>
<feature type="domain" description="DUF4097" evidence="2">
    <location>
        <begin position="46"/>
        <end position="293"/>
    </location>
</feature>
<gene>
    <name evidence="3" type="ORF">FLL46_25260</name>
</gene>
<dbReference type="InterPro" id="IPR025164">
    <property type="entry name" value="Toastrack_DUF4097"/>
</dbReference>
<evidence type="ECO:0000259" key="2">
    <source>
        <dbReference type="Pfam" id="PF13349"/>
    </source>
</evidence>
<dbReference type="Proteomes" id="UP000315439">
    <property type="component" value="Unassembled WGS sequence"/>
</dbReference>
<reference evidence="3 4" key="1">
    <citation type="submission" date="2019-07" db="EMBL/GenBank/DDBJ databases">
        <title>Draft genome for Aliikangiella sp. M105.</title>
        <authorList>
            <person name="Wang G."/>
        </authorList>
    </citation>
    <scope>NUCLEOTIDE SEQUENCE [LARGE SCALE GENOMIC DNA]</scope>
    <source>
        <strain evidence="3 4">M105</strain>
    </source>
</reference>
<keyword evidence="4" id="KW-1185">Reference proteome</keyword>
<organism evidence="3 4">
    <name type="scientific">Aliikangiella coralliicola</name>
    <dbReference type="NCBI Taxonomy" id="2592383"/>
    <lineage>
        <taxon>Bacteria</taxon>
        <taxon>Pseudomonadati</taxon>
        <taxon>Pseudomonadota</taxon>
        <taxon>Gammaproteobacteria</taxon>
        <taxon>Oceanospirillales</taxon>
        <taxon>Pleioneaceae</taxon>
        <taxon>Aliikangiella</taxon>
    </lineage>
</organism>
<dbReference type="Pfam" id="PF13349">
    <property type="entry name" value="DUF4097"/>
    <property type="match status" value="1"/>
</dbReference>
<sequence length="296" mass="31569">MKKLAPLFVPLFFFGFCSLAMAGDKVDKSLDVEAEGIVEVHNVRGDIKIRGWQQNQVKVSGTLDDLTEKFVFKSEGGHTFIKVKLPRNSGSRSREGSKLKIMIPVGSKLIFSGVATDVNVAEINGGVDINSVSGDIKVKNTQGRTYINSVSGELELDDIDGSLEVSTVSGDLDAKVSCKKLSISGVSADLVVKSEQIESASVSTVSGDTRIYGSLLEEGELKLSSVSGEAFYYVKGGLNARISMETAPGGDIVNEYSEDRPKSTFINSHNLRFTAGNGSGVIRMSTVSGNIGLKTN</sequence>
<dbReference type="EMBL" id="VIKS01000016">
    <property type="protein sequence ID" value="TQV81463.1"/>
    <property type="molecule type" value="Genomic_DNA"/>
</dbReference>
<dbReference type="RefSeq" id="WP_142934974.1">
    <property type="nucleotide sequence ID" value="NZ_ML660172.1"/>
</dbReference>